<name>A0A0E9RM24_ANGAN</name>
<evidence type="ECO:0000313" key="1">
    <source>
        <dbReference type="EMBL" id="JAH29852.1"/>
    </source>
</evidence>
<reference evidence="1" key="1">
    <citation type="submission" date="2014-11" db="EMBL/GenBank/DDBJ databases">
        <authorList>
            <person name="Amaro Gonzalez C."/>
        </authorList>
    </citation>
    <scope>NUCLEOTIDE SEQUENCE</scope>
</reference>
<reference evidence="1" key="2">
    <citation type="journal article" date="2015" name="Fish Shellfish Immunol.">
        <title>Early steps in the European eel (Anguilla anguilla)-Vibrio vulnificus interaction in the gills: Role of the RtxA13 toxin.</title>
        <authorList>
            <person name="Callol A."/>
            <person name="Pajuelo D."/>
            <person name="Ebbesson L."/>
            <person name="Teles M."/>
            <person name="MacKenzie S."/>
            <person name="Amaro C."/>
        </authorList>
    </citation>
    <scope>NUCLEOTIDE SEQUENCE</scope>
</reference>
<dbReference type="AlphaFoldDB" id="A0A0E9RM24"/>
<accession>A0A0E9RM24</accession>
<proteinExistence type="predicted"/>
<protein>
    <submittedName>
        <fullName evidence="1">Uncharacterized protein</fullName>
    </submittedName>
</protein>
<sequence length="35" mass="4050">MVVVIPTSTAIPEFENHCAKATNCKNWKMFDWLSH</sequence>
<organism evidence="1">
    <name type="scientific">Anguilla anguilla</name>
    <name type="common">European freshwater eel</name>
    <name type="synonym">Muraena anguilla</name>
    <dbReference type="NCBI Taxonomy" id="7936"/>
    <lineage>
        <taxon>Eukaryota</taxon>
        <taxon>Metazoa</taxon>
        <taxon>Chordata</taxon>
        <taxon>Craniata</taxon>
        <taxon>Vertebrata</taxon>
        <taxon>Euteleostomi</taxon>
        <taxon>Actinopterygii</taxon>
        <taxon>Neopterygii</taxon>
        <taxon>Teleostei</taxon>
        <taxon>Anguilliformes</taxon>
        <taxon>Anguillidae</taxon>
        <taxon>Anguilla</taxon>
    </lineage>
</organism>
<dbReference type="EMBL" id="GBXM01078725">
    <property type="protein sequence ID" value="JAH29852.1"/>
    <property type="molecule type" value="Transcribed_RNA"/>
</dbReference>